<feature type="transmembrane region" description="Helical" evidence="8">
    <location>
        <begin position="322"/>
        <end position="345"/>
    </location>
</feature>
<feature type="transmembrane region" description="Helical" evidence="8">
    <location>
        <begin position="108"/>
        <end position="128"/>
    </location>
</feature>
<evidence type="ECO:0000256" key="7">
    <source>
        <dbReference type="SAM" id="MobiDB-lite"/>
    </source>
</evidence>
<gene>
    <name evidence="10" type="ORF">G7K_5888-t1</name>
</gene>
<dbReference type="RefSeq" id="XP_019020909.1">
    <property type="nucleotide sequence ID" value="XM_019172149.1"/>
</dbReference>
<feature type="transmembrane region" description="Helical" evidence="8">
    <location>
        <begin position="274"/>
        <end position="302"/>
    </location>
</feature>
<feature type="compositionally biased region" description="Basic and acidic residues" evidence="7">
    <location>
        <begin position="14"/>
        <end position="27"/>
    </location>
</feature>
<dbReference type="AlphaFoldDB" id="A0A0E9NPJ3"/>
<keyword evidence="11" id="KW-1185">Reference proteome</keyword>
<keyword evidence="5 6" id="KW-0472">Membrane</keyword>
<name>A0A0E9NPJ3_SAICN</name>
<sequence length="413" mass="47115">MAMGDAATRTKSKSSPERRPCGGREDSSSYAEEDEAPRGVVGRVMHFLVNNQITVPANILWFLITLHLALPALREYTTSFIFISYPPGTREGDESGSYGKGRLDLCYVFTWVMVFTGLRGVLMKYVFVPGARVGGVRGVKAQTRFGEQAWTFMYYAVAWSVGFRLVYDSDYLTSLHAMWAPYPNPLPAELKRYYLLQLAFWIHQLIVLHLERARRDHYAMLLHHLITLALMSCSYTVDVTRVGNMILVTMDFADILLPAAKMMKYLNWSKSCDLLFVCFLLAWFVTRHILFPTIVWSAAVQAPQIMDPVWDTEKGVYWMHEWFVGFVGLLGVLQVIICWWFWLILKVAYKVVRGEGAEDNRSDSEDEGQDNDEEEDEKINGKANGSAKSNGVEKDVQPARKRSKRRKGGDTQE</sequence>
<dbReference type="InterPro" id="IPR016439">
    <property type="entry name" value="Lag1/Lac1-like"/>
</dbReference>
<feature type="domain" description="TLC" evidence="9">
    <location>
        <begin position="143"/>
        <end position="353"/>
    </location>
</feature>
<reference evidence="10 11" key="3">
    <citation type="journal article" date="2015" name="Genome Announc.">
        <title>Draft Genome Sequence of the Archiascomycetous Yeast Saitoella complicata.</title>
        <authorList>
            <person name="Yamauchi K."/>
            <person name="Kondo S."/>
            <person name="Hamamoto M."/>
            <person name="Takahashi Y."/>
            <person name="Ogura Y."/>
            <person name="Hayashi T."/>
            <person name="Nishida H."/>
        </authorList>
    </citation>
    <scope>NUCLEOTIDE SEQUENCE [LARGE SCALE GENOMIC DNA]</scope>
    <source>
        <strain evidence="10 11">NRRL Y-17804</strain>
    </source>
</reference>
<dbReference type="PANTHER" id="PTHR12560">
    <property type="entry name" value="LONGEVITY ASSURANCE FACTOR 1 LAG1"/>
    <property type="match status" value="1"/>
</dbReference>
<reference evidence="10 11" key="2">
    <citation type="journal article" date="2014" name="J. Gen. Appl. Microbiol.">
        <title>The early diverging ascomycetous budding yeast Saitoella complicata has three histone deacetylases belonging to the Clr6, Hos2, and Rpd3 lineages.</title>
        <authorList>
            <person name="Nishida H."/>
            <person name="Matsumoto T."/>
            <person name="Kondo S."/>
            <person name="Hamamoto M."/>
            <person name="Yoshikawa H."/>
        </authorList>
    </citation>
    <scope>NUCLEOTIDE SEQUENCE [LARGE SCALE GENOMIC DNA]</scope>
    <source>
        <strain evidence="10 11">NRRL Y-17804</strain>
    </source>
</reference>
<evidence type="ECO:0000259" key="9">
    <source>
        <dbReference type="PROSITE" id="PS50922"/>
    </source>
</evidence>
<feature type="region of interest" description="Disordered" evidence="7">
    <location>
        <begin position="358"/>
        <end position="413"/>
    </location>
</feature>
<dbReference type="SMART" id="SM00724">
    <property type="entry name" value="TLC"/>
    <property type="match status" value="1"/>
</dbReference>
<feature type="transmembrane region" description="Helical" evidence="8">
    <location>
        <begin position="193"/>
        <end position="210"/>
    </location>
</feature>
<evidence type="ECO:0000256" key="3">
    <source>
        <dbReference type="ARBA" id="ARBA00022692"/>
    </source>
</evidence>
<keyword evidence="4 8" id="KW-1133">Transmembrane helix</keyword>
<evidence type="ECO:0000256" key="6">
    <source>
        <dbReference type="PROSITE-ProRule" id="PRU00205"/>
    </source>
</evidence>
<comment type="subcellular location">
    <subcellularLocation>
        <location evidence="1">Membrane</location>
        <topology evidence="1">Multi-pass membrane protein</topology>
    </subcellularLocation>
</comment>
<dbReference type="OMA" id="KLYCLLQ"/>
<dbReference type="GO" id="GO:0016020">
    <property type="term" value="C:membrane"/>
    <property type="evidence" value="ECO:0007669"/>
    <property type="project" value="UniProtKB-SubCell"/>
</dbReference>
<feature type="transmembrane region" description="Helical" evidence="8">
    <location>
        <begin position="53"/>
        <end position="73"/>
    </location>
</feature>
<dbReference type="EMBL" id="BACD03000053">
    <property type="protein sequence ID" value="GAO51797.1"/>
    <property type="molecule type" value="Genomic_DNA"/>
</dbReference>
<organism evidence="10 11">
    <name type="scientific">Saitoella complicata (strain BCRC 22490 / CBS 7301 / JCM 7358 / NBRC 10748 / NRRL Y-17804)</name>
    <dbReference type="NCBI Taxonomy" id="698492"/>
    <lineage>
        <taxon>Eukaryota</taxon>
        <taxon>Fungi</taxon>
        <taxon>Dikarya</taxon>
        <taxon>Ascomycota</taxon>
        <taxon>Taphrinomycotina</taxon>
        <taxon>Taphrinomycotina incertae sedis</taxon>
        <taxon>Saitoella</taxon>
    </lineage>
</organism>
<evidence type="ECO:0000256" key="4">
    <source>
        <dbReference type="ARBA" id="ARBA00022989"/>
    </source>
</evidence>
<dbReference type="PANTHER" id="PTHR12560:SF0">
    <property type="entry name" value="LD18904P"/>
    <property type="match status" value="1"/>
</dbReference>
<accession>A0A0E9NPJ3</accession>
<proteinExistence type="inferred from homology"/>
<dbReference type="Pfam" id="PF03798">
    <property type="entry name" value="TRAM_LAG1_CLN8"/>
    <property type="match status" value="1"/>
</dbReference>
<evidence type="ECO:0000256" key="2">
    <source>
        <dbReference type="ARBA" id="ARBA00009808"/>
    </source>
</evidence>
<evidence type="ECO:0000313" key="11">
    <source>
        <dbReference type="Proteomes" id="UP000033140"/>
    </source>
</evidence>
<evidence type="ECO:0000256" key="5">
    <source>
        <dbReference type="ARBA" id="ARBA00023136"/>
    </source>
</evidence>
<feature type="compositionally biased region" description="Acidic residues" evidence="7">
    <location>
        <begin position="364"/>
        <end position="377"/>
    </location>
</feature>
<evidence type="ECO:0000256" key="8">
    <source>
        <dbReference type="SAM" id="Phobius"/>
    </source>
</evidence>
<dbReference type="Proteomes" id="UP000033140">
    <property type="component" value="Unassembled WGS sequence"/>
</dbReference>
<evidence type="ECO:0000313" key="10">
    <source>
        <dbReference type="EMBL" id="GAO51797.1"/>
    </source>
</evidence>
<keyword evidence="3 6" id="KW-0812">Transmembrane</keyword>
<evidence type="ECO:0000256" key="1">
    <source>
        <dbReference type="ARBA" id="ARBA00004141"/>
    </source>
</evidence>
<reference evidence="10 11" key="1">
    <citation type="journal article" date="2011" name="J. Gen. Appl. Microbiol.">
        <title>Draft genome sequencing of the enigmatic yeast Saitoella complicata.</title>
        <authorList>
            <person name="Nishida H."/>
            <person name="Hamamoto M."/>
            <person name="Sugiyama J."/>
        </authorList>
    </citation>
    <scope>NUCLEOTIDE SEQUENCE [LARGE SCALE GENOMIC DNA]</scope>
    <source>
        <strain evidence="10 11">NRRL Y-17804</strain>
    </source>
</reference>
<feature type="region of interest" description="Disordered" evidence="7">
    <location>
        <begin position="1"/>
        <end position="34"/>
    </location>
</feature>
<comment type="similarity">
    <text evidence="2">Belongs to the sphingosine N-acyltransferase family.</text>
</comment>
<dbReference type="PROSITE" id="PS50922">
    <property type="entry name" value="TLC"/>
    <property type="match status" value="1"/>
</dbReference>
<dbReference type="STRING" id="698492.A0A0E9NPJ3"/>
<feature type="transmembrane region" description="Helical" evidence="8">
    <location>
        <begin position="149"/>
        <end position="167"/>
    </location>
</feature>
<protein>
    <recommendedName>
        <fullName evidence="9">TLC domain-containing protein</fullName>
    </recommendedName>
</protein>
<comment type="caution">
    <text evidence="10">The sequence shown here is derived from an EMBL/GenBank/DDBJ whole genome shotgun (WGS) entry which is preliminary data.</text>
</comment>
<dbReference type="InterPro" id="IPR006634">
    <property type="entry name" value="TLC-dom"/>
</dbReference>
<dbReference type="OrthoDB" id="537032at2759"/>
<dbReference type="GO" id="GO:0050291">
    <property type="term" value="F:sphingosine N-acyltransferase activity"/>
    <property type="evidence" value="ECO:0007669"/>
    <property type="project" value="InterPro"/>
</dbReference>
<dbReference type="GO" id="GO:0046513">
    <property type="term" value="P:ceramide biosynthetic process"/>
    <property type="evidence" value="ECO:0007669"/>
    <property type="project" value="InterPro"/>
</dbReference>